<reference evidence="7" key="2">
    <citation type="submission" date="2023-04" db="EMBL/GenBank/DDBJ databases">
        <authorList>
            <person name="Bruccoleri R.E."/>
            <person name="Oakeley E.J."/>
            <person name="Faust A.-M."/>
            <person name="Dessus-Babus S."/>
            <person name="Altorfer M."/>
            <person name="Burckhardt D."/>
            <person name="Oertli M."/>
            <person name="Naumann U."/>
            <person name="Petersen F."/>
            <person name="Wong J."/>
        </authorList>
    </citation>
    <scope>NUCLEOTIDE SEQUENCE</scope>
    <source>
        <strain evidence="7">GSM-AAB239-AS_SAM_17_03QT</strain>
        <tissue evidence="7">Leaf</tissue>
    </source>
</reference>
<reference evidence="7" key="1">
    <citation type="journal article" date="2023" name="GigaByte">
        <title>Genome assembly of the bearded iris, Iris pallida Lam.</title>
        <authorList>
            <person name="Bruccoleri R.E."/>
            <person name="Oakeley E.J."/>
            <person name="Faust A.M.E."/>
            <person name="Altorfer M."/>
            <person name="Dessus-Babus S."/>
            <person name="Burckhardt D."/>
            <person name="Oertli M."/>
            <person name="Naumann U."/>
            <person name="Petersen F."/>
            <person name="Wong J."/>
        </authorList>
    </citation>
    <scope>NUCLEOTIDE SEQUENCE</scope>
    <source>
        <strain evidence="7">GSM-AAB239-AS_SAM_17_03QT</strain>
    </source>
</reference>
<dbReference type="InterPro" id="IPR032675">
    <property type="entry name" value="LRR_dom_sf"/>
</dbReference>
<keyword evidence="2" id="KW-0472">Membrane</keyword>
<evidence type="ECO:0000256" key="2">
    <source>
        <dbReference type="ARBA" id="ARBA00022475"/>
    </source>
</evidence>
<keyword evidence="2" id="KW-1003">Cell membrane</keyword>
<dbReference type="AlphaFoldDB" id="A0AAX6FVV8"/>
<name>A0AAX6FVV8_IRIPA</name>
<keyword evidence="3" id="KW-0433">Leucine-rich repeat</keyword>
<proteinExistence type="predicted"/>
<dbReference type="FunFam" id="3.80.10.10:FF:000041">
    <property type="entry name" value="LRR receptor-like serine/threonine-protein kinase ERECTA"/>
    <property type="match status" value="1"/>
</dbReference>
<evidence type="ECO:0000256" key="3">
    <source>
        <dbReference type="ARBA" id="ARBA00022614"/>
    </source>
</evidence>
<keyword evidence="8" id="KW-1185">Reference proteome</keyword>
<dbReference type="FunFam" id="3.80.10.10:FF:000383">
    <property type="entry name" value="Leucine-rich repeat receptor protein kinase EMS1"/>
    <property type="match status" value="1"/>
</dbReference>
<dbReference type="Pfam" id="PF00560">
    <property type="entry name" value="LRR_1"/>
    <property type="match status" value="2"/>
</dbReference>
<dbReference type="GO" id="GO:0005886">
    <property type="term" value="C:plasma membrane"/>
    <property type="evidence" value="ECO:0007669"/>
    <property type="project" value="UniProtKB-SubCell"/>
</dbReference>
<dbReference type="Pfam" id="PF13855">
    <property type="entry name" value="LRR_8"/>
    <property type="match status" value="1"/>
</dbReference>
<dbReference type="InterPro" id="IPR001611">
    <property type="entry name" value="Leu-rich_rpt"/>
</dbReference>
<evidence type="ECO:0000256" key="5">
    <source>
        <dbReference type="ARBA" id="ARBA00022737"/>
    </source>
</evidence>
<evidence type="ECO:0000256" key="4">
    <source>
        <dbReference type="ARBA" id="ARBA00022729"/>
    </source>
</evidence>
<dbReference type="InterPro" id="IPR053038">
    <property type="entry name" value="RLP_Defense"/>
</dbReference>
<dbReference type="Gene3D" id="3.80.10.10">
    <property type="entry name" value="Ribonuclease Inhibitor"/>
    <property type="match status" value="1"/>
</dbReference>
<protein>
    <submittedName>
        <fullName evidence="7">Pentatricopeptide repeat-containing protein, mitochondrial</fullName>
    </submittedName>
</protein>
<keyword evidence="6" id="KW-0325">Glycoprotein</keyword>
<keyword evidence="4" id="KW-0732">Signal</keyword>
<comment type="subcellular location">
    <subcellularLocation>
        <location evidence="1">Cell membrane</location>
    </subcellularLocation>
</comment>
<dbReference type="PANTHER" id="PTHR48064">
    <property type="entry name" value="OS01G0750400 PROTEIN"/>
    <property type="match status" value="1"/>
</dbReference>
<dbReference type="Proteomes" id="UP001140949">
    <property type="component" value="Unassembled WGS sequence"/>
</dbReference>
<dbReference type="EMBL" id="JANAVB010025798">
    <property type="protein sequence ID" value="KAJ6820168.1"/>
    <property type="molecule type" value="Genomic_DNA"/>
</dbReference>
<evidence type="ECO:0000313" key="8">
    <source>
        <dbReference type="Proteomes" id="UP001140949"/>
    </source>
</evidence>
<dbReference type="PANTHER" id="PTHR48064:SF6">
    <property type="entry name" value="RECEPTOR-LIKE PROTEIN KINASE 2"/>
    <property type="match status" value="1"/>
</dbReference>
<sequence>MSSLVKVSLAMNNLSGSFPSDTDHPCMLPRQFMSLSMNHLTSSITPNFARCSQLQVLSLSYNNFGGSIPSELGNVTGLNFLYLRANQLTGTIPASIGKLSKLNELDIGHNYLQGAIPEELGNLLDVQYLGLTKNNLTGSIPMALLNASKISSLYLTKNNLIGSVPATLGVSWPQLEILNIRTNMLSGRLDFINPLSNCRNLQYFMLSKNKISNFLLDSLENLSTTLNYLYLNSNYIKRRIPSTIGNLYGLIDLDLGFNELMEKYHQSFQR</sequence>
<dbReference type="SUPFAM" id="SSF52058">
    <property type="entry name" value="L domain-like"/>
    <property type="match status" value="1"/>
</dbReference>
<organism evidence="7 8">
    <name type="scientific">Iris pallida</name>
    <name type="common">Sweet iris</name>
    <dbReference type="NCBI Taxonomy" id="29817"/>
    <lineage>
        <taxon>Eukaryota</taxon>
        <taxon>Viridiplantae</taxon>
        <taxon>Streptophyta</taxon>
        <taxon>Embryophyta</taxon>
        <taxon>Tracheophyta</taxon>
        <taxon>Spermatophyta</taxon>
        <taxon>Magnoliopsida</taxon>
        <taxon>Liliopsida</taxon>
        <taxon>Asparagales</taxon>
        <taxon>Iridaceae</taxon>
        <taxon>Iridoideae</taxon>
        <taxon>Irideae</taxon>
        <taxon>Iris</taxon>
    </lineage>
</organism>
<evidence type="ECO:0000313" key="7">
    <source>
        <dbReference type="EMBL" id="KAJ6820168.1"/>
    </source>
</evidence>
<evidence type="ECO:0000256" key="1">
    <source>
        <dbReference type="ARBA" id="ARBA00004236"/>
    </source>
</evidence>
<gene>
    <name evidence="7" type="ORF">M6B38_399675</name>
</gene>
<keyword evidence="5" id="KW-0677">Repeat</keyword>
<evidence type="ECO:0000256" key="6">
    <source>
        <dbReference type="ARBA" id="ARBA00023180"/>
    </source>
</evidence>
<comment type="caution">
    <text evidence="7">The sequence shown here is derived from an EMBL/GenBank/DDBJ whole genome shotgun (WGS) entry which is preliminary data.</text>
</comment>
<accession>A0AAX6FVV8</accession>